<protein>
    <submittedName>
        <fullName evidence="2">Uncharacterized protein</fullName>
    </submittedName>
</protein>
<dbReference type="Proteomes" id="UP001295444">
    <property type="component" value="Chromosome 01"/>
</dbReference>
<organism evidence="2 3">
    <name type="scientific">Pelobates cultripes</name>
    <name type="common">Western spadefoot toad</name>
    <dbReference type="NCBI Taxonomy" id="61616"/>
    <lineage>
        <taxon>Eukaryota</taxon>
        <taxon>Metazoa</taxon>
        <taxon>Chordata</taxon>
        <taxon>Craniata</taxon>
        <taxon>Vertebrata</taxon>
        <taxon>Euteleostomi</taxon>
        <taxon>Amphibia</taxon>
        <taxon>Batrachia</taxon>
        <taxon>Anura</taxon>
        <taxon>Pelobatoidea</taxon>
        <taxon>Pelobatidae</taxon>
        <taxon>Pelobates</taxon>
    </lineage>
</organism>
<evidence type="ECO:0000313" key="3">
    <source>
        <dbReference type="Proteomes" id="UP001295444"/>
    </source>
</evidence>
<accession>A0AAD1VM71</accession>
<reference evidence="2" key="1">
    <citation type="submission" date="2022-03" db="EMBL/GenBank/DDBJ databases">
        <authorList>
            <person name="Alioto T."/>
            <person name="Alioto T."/>
            <person name="Gomez Garrido J."/>
        </authorList>
    </citation>
    <scope>NUCLEOTIDE SEQUENCE</scope>
</reference>
<evidence type="ECO:0000313" key="2">
    <source>
        <dbReference type="EMBL" id="CAH2222979.1"/>
    </source>
</evidence>
<sequence length="254" mass="27057">MDDMDEYLSAPAGASNKAGSPNMAPLSPSSPVGSERSERSTLDRIGEDLHNMASTKQDLQKLTSMIHELINSEMAHLRAEVTTQDGRLQTLEASTAELTSRSTATDIVVASTTTCQNQPNGLHTPHGTIPDPRSSPSGSNTGLMDDMDEYLSAPAGASNKAGSPNMAPLSPSSPVGSERSERSTLDRIGEDLHNMASTKQDLQKLTSMIHELINSEMAHLRAEVTTQDGRLQTLEASTAELTSRSTATDIVVAR</sequence>
<evidence type="ECO:0000256" key="1">
    <source>
        <dbReference type="SAM" id="MobiDB-lite"/>
    </source>
</evidence>
<feature type="region of interest" description="Disordered" evidence="1">
    <location>
        <begin position="114"/>
        <end position="184"/>
    </location>
</feature>
<name>A0AAD1VM71_PELCU</name>
<proteinExistence type="predicted"/>
<gene>
    <name evidence="2" type="ORF">PECUL_23A058848</name>
</gene>
<dbReference type="EMBL" id="OW240912">
    <property type="protein sequence ID" value="CAH2222979.1"/>
    <property type="molecule type" value="Genomic_DNA"/>
</dbReference>
<feature type="region of interest" description="Disordered" evidence="1">
    <location>
        <begin position="1"/>
        <end position="42"/>
    </location>
</feature>
<dbReference type="AlphaFoldDB" id="A0AAD1VM71"/>
<keyword evidence="3" id="KW-1185">Reference proteome</keyword>